<name>A0A0J7KJ80_LASNI</name>
<sequence length="129" mass="14126">MRLYQGGFGMSNCNTPFALSVKLTKNADAGEDNVENHLYQELIGALMYAAMGTRPDIAHAISALSQFNSCHKGEHWAAAKRMLQYLQGTSDYELVFHKDNQSLRGFVDAIALLTDAPILAVSLHSAEPL</sequence>
<protein>
    <submittedName>
        <fullName evidence="1">Copia protein</fullName>
    </submittedName>
</protein>
<accession>A0A0J7KJ80</accession>
<gene>
    <name evidence="1" type="ORF">RF55_9952</name>
</gene>
<dbReference type="OrthoDB" id="430476at2759"/>
<organism evidence="1 2">
    <name type="scientific">Lasius niger</name>
    <name type="common">Black garden ant</name>
    <dbReference type="NCBI Taxonomy" id="67767"/>
    <lineage>
        <taxon>Eukaryota</taxon>
        <taxon>Metazoa</taxon>
        <taxon>Ecdysozoa</taxon>
        <taxon>Arthropoda</taxon>
        <taxon>Hexapoda</taxon>
        <taxon>Insecta</taxon>
        <taxon>Pterygota</taxon>
        <taxon>Neoptera</taxon>
        <taxon>Endopterygota</taxon>
        <taxon>Hymenoptera</taxon>
        <taxon>Apocrita</taxon>
        <taxon>Aculeata</taxon>
        <taxon>Formicoidea</taxon>
        <taxon>Formicidae</taxon>
        <taxon>Formicinae</taxon>
        <taxon>Lasius</taxon>
        <taxon>Lasius</taxon>
    </lineage>
</organism>
<dbReference type="PaxDb" id="67767-A0A0J7KJ80"/>
<dbReference type="PANTHER" id="PTHR11439">
    <property type="entry name" value="GAG-POL-RELATED RETROTRANSPOSON"/>
    <property type="match status" value="1"/>
</dbReference>
<evidence type="ECO:0000313" key="1">
    <source>
        <dbReference type="EMBL" id="KMQ90304.1"/>
    </source>
</evidence>
<dbReference type="PANTHER" id="PTHR11439:SF483">
    <property type="entry name" value="PEPTIDE SYNTHASE GLIP-LIKE, PUTATIVE (AFU_ORTHOLOGUE AFUA_3G12920)-RELATED"/>
    <property type="match status" value="1"/>
</dbReference>
<proteinExistence type="predicted"/>
<dbReference type="Proteomes" id="UP000036403">
    <property type="component" value="Unassembled WGS sequence"/>
</dbReference>
<evidence type="ECO:0000313" key="2">
    <source>
        <dbReference type="Proteomes" id="UP000036403"/>
    </source>
</evidence>
<dbReference type="AlphaFoldDB" id="A0A0J7KJ80"/>
<keyword evidence="2" id="KW-1185">Reference proteome</keyword>
<dbReference type="STRING" id="67767.A0A0J7KJ80"/>
<dbReference type="EMBL" id="LBMM01006809">
    <property type="protein sequence ID" value="KMQ90304.1"/>
    <property type="molecule type" value="Genomic_DNA"/>
</dbReference>
<comment type="caution">
    <text evidence="1">The sequence shown here is derived from an EMBL/GenBank/DDBJ whole genome shotgun (WGS) entry which is preliminary data.</text>
</comment>
<reference evidence="1 2" key="1">
    <citation type="submission" date="2015-04" db="EMBL/GenBank/DDBJ databases">
        <title>Lasius niger genome sequencing.</title>
        <authorList>
            <person name="Konorov E.A."/>
            <person name="Nikitin M.A."/>
            <person name="Kirill M.V."/>
            <person name="Chang P."/>
        </authorList>
    </citation>
    <scope>NUCLEOTIDE SEQUENCE [LARGE SCALE GENOMIC DNA]</scope>
    <source>
        <tissue evidence="1">Whole</tissue>
    </source>
</reference>